<name>G7E952_MIXOS</name>
<dbReference type="GO" id="GO:0005737">
    <property type="term" value="C:cytoplasm"/>
    <property type="evidence" value="ECO:0007669"/>
    <property type="project" value="InterPro"/>
</dbReference>
<dbReference type="PROSITE" id="PS00631">
    <property type="entry name" value="CYTOSOL_AP"/>
    <property type="match status" value="1"/>
</dbReference>
<keyword evidence="7" id="KW-1185">Reference proteome</keyword>
<dbReference type="InterPro" id="IPR000819">
    <property type="entry name" value="Peptidase_M17_C"/>
</dbReference>
<evidence type="ECO:0000256" key="4">
    <source>
        <dbReference type="ARBA" id="ARBA00022801"/>
    </source>
</evidence>
<organism evidence="6 7">
    <name type="scientific">Mixia osmundae (strain CBS 9802 / IAM 14324 / JCM 22182 / KY 12970)</name>
    <dbReference type="NCBI Taxonomy" id="764103"/>
    <lineage>
        <taxon>Eukaryota</taxon>
        <taxon>Fungi</taxon>
        <taxon>Dikarya</taxon>
        <taxon>Basidiomycota</taxon>
        <taxon>Pucciniomycotina</taxon>
        <taxon>Mixiomycetes</taxon>
        <taxon>Mixiales</taxon>
        <taxon>Mixiaceae</taxon>
        <taxon>Mixia</taxon>
    </lineage>
</organism>
<reference evidence="6 7" key="2">
    <citation type="journal article" date="2012" name="Open Biol.">
        <title>Characteristics of nucleosomes and linker DNA regions on the genome of the basidiomycete Mixia osmundae revealed by mono- and dinucleosome mapping.</title>
        <authorList>
            <person name="Nishida H."/>
            <person name="Kondo S."/>
            <person name="Matsumoto T."/>
            <person name="Suzuki Y."/>
            <person name="Yoshikawa H."/>
            <person name="Taylor T.D."/>
            <person name="Sugiyama J."/>
        </authorList>
    </citation>
    <scope>NUCLEOTIDE SEQUENCE [LARGE SCALE GENOMIC DNA]</scope>
    <source>
        <strain evidence="7">CBS 9802 / IAM 14324 / JCM 22182 / KY 12970</strain>
    </source>
</reference>
<dbReference type="GO" id="GO:0070006">
    <property type="term" value="F:metalloaminopeptidase activity"/>
    <property type="evidence" value="ECO:0007669"/>
    <property type="project" value="InterPro"/>
</dbReference>
<dbReference type="OMA" id="WPMPLPE"/>
<dbReference type="EMBL" id="BABT02000220">
    <property type="protein sequence ID" value="GAA99171.1"/>
    <property type="molecule type" value="Genomic_DNA"/>
</dbReference>
<dbReference type="OrthoDB" id="412814at2759"/>
<dbReference type="HOGENOM" id="CLU_013734_1_2_1"/>
<dbReference type="PRINTS" id="PR00481">
    <property type="entry name" value="LAMNOPPTDASE"/>
</dbReference>
<dbReference type="eggNOG" id="KOG2597">
    <property type="taxonomic scope" value="Eukaryota"/>
</dbReference>
<dbReference type="FunCoup" id="G7E952">
    <property type="interactions" value="328"/>
</dbReference>
<dbReference type="InterPro" id="IPR008283">
    <property type="entry name" value="Peptidase_M17_N"/>
</dbReference>
<dbReference type="STRING" id="764103.G7E952"/>
<keyword evidence="4" id="KW-0378">Hydrolase</keyword>
<dbReference type="PANTHER" id="PTHR11963:SF23">
    <property type="entry name" value="CYTOSOL AMINOPEPTIDASE"/>
    <property type="match status" value="1"/>
</dbReference>
<dbReference type="GO" id="GO:0030145">
    <property type="term" value="F:manganese ion binding"/>
    <property type="evidence" value="ECO:0007669"/>
    <property type="project" value="InterPro"/>
</dbReference>
<evidence type="ECO:0000313" key="7">
    <source>
        <dbReference type="Proteomes" id="UP000009131"/>
    </source>
</evidence>
<dbReference type="AlphaFoldDB" id="G7E952"/>
<evidence type="ECO:0000256" key="2">
    <source>
        <dbReference type="ARBA" id="ARBA00022438"/>
    </source>
</evidence>
<dbReference type="CDD" id="cd00433">
    <property type="entry name" value="Peptidase_M17"/>
    <property type="match status" value="1"/>
</dbReference>
<evidence type="ECO:0000256" key="3">
    <source>
        <dbReference type="ARBA" id="ARBA00022670"/>
    </source>
</evidence>
<gene>
    <name evidence="6" type="primary">Mo05863</name>
    <name evidence="6" type="ORF">E5Q_05863</name>
</gene>
<comment type="caution">
    <text evidence="6">The sequence shown here is derived from an EMBL/GenBank/DDBJ whole genome shotgun (WGS) entry which is preliminary data.</text>
</comment>
<dbReference type="Proteomes" id="UP000009131">
    <property type="component" value="Unassembled WGS sequence"/>
</dbReference>
<dbReference type="InterPro" id="IPR043472">
    <property type="entry name" value="Macro_dom-like"/>
</dbReference>
<dbReference type="SUPFAM" id="SSF52949">
    <property type="entry name" value="Macro domain-like"/>
    <property type="match status" value="1"/>
</dbReference>
<dbReference type="PANTHER" id="PTHR11963">
    <property type="entry name" value="LEUCINE AMINOPEPTIDASE-RELATED"/>
    <property type="match status" value="1"/>
</dbReference>
<dbReference type="Gene3D" id="3.40.220.10">
    <property type="entry name" value="Leucine Aminopeptidase, subunit E, domain 1"/>
    <property type="match status" value="1"/>
</dbReference>
<dbReference type="GO" id="GO:0006508">
    <property type="term" value="P:proteolysis"/>
    <property type="evidence" value="ECO:0007669"/>
    <property type="project" value="UniProtKB-KW"/>
</dbReference>
<evidence type="ECO:0000259" key="5">
    <source>
        <dbReference type="PROSITE" id="PS00631"/>
    </source>
</evidence>
<evidence type="ECO:0000256" key="1">
    <source>
        <dbReference type="ARBA" id="ARBA00009528"/>
    </source>
</evidence>
<sequence>MATSIAVKPDGTPLSQSSLADVKELWSTSKAKSKHGESRLFYGVGDRKQTVLALGVGEKEPKTEYEKREVSRKLAATAAKQLRDHEESIKIDPVYSAHAAATGAHLALFAWNLKTSDKAKTALATAKAAKLELASDASIQPLSIDVGLDWQTGKIYSEAQNLCRELQELPANLCTPTVFCERAQELFKGHANVTLNVHDAEWAKKERMNMFLSVAAGSDEPCRFLEIIYEGAVDKQPIAFVGKGITFDSGGISLKPGADMKAMRSDMGGAANLLSALHAIVQLKLPVKIVFVTPLTENMPSGKATKPGDIITARSGKTVEVDNTDAEGRLVLGDALDYVATTYHPSTIIDAATLTGAAMIALGQVYAAVYASSDDLWHELEAAGRAEHDRFWRMPLDDEYLNWINHTGADLCNTGGRYGGSITAAMFLREHVAGLACNSKDKEPTDTVRWAHIDTAPVMQYTKALNDYERVGMSGRPVRAIIEWARQQSQR</sequence>
<feature type="domain" description="Cytosol aminopeptidase" evidence="5">
    <location>
        <begin position="323"/>
        <end position="330"/>
    </location>
</feature>
<evidence type="ECO:0000313" key="6">
    <source>
        <dbReference type="EMBL" id="GAA99171.1"/>
    </source>
</evidence>
<reference evidence="6 7" key="1">
    <citation type="journal article" date="2011" name="J. Gen. Appl. Microbiol.">
        <title>Draft genome sequencing of the enigmatic basidiomycete Mixia osmundae.</title>
        <authorList>
            <person name="Nishida H."/>
            <person name="Nagatsuka Y."/>
            <person name="Sugiyama J."/>
        </authorList>
    </citation>
    <scope>NUCLEOTIDE SEQUENCE [LARGE SCALE GENOMIC DNA]</scope>
    <source>
        <strain evidence="7">CBS 9802 / IAM 14324 / JCM 22182 / KY 12970</strain>
    </source>
</reference>
<dbReference type="InterPro" id="IPR011356">
    <property type="entry name" value="Leucine_aapep/pepB"/>
</dbReference>
<dbReference type="Pfam" id="PF02789">
    <property type="entry name" value="Peptidase_M17_N"/>
    <property type="match status" value="1"/>
</dbReference>
<proteinExistence type="inferred from homology"/>
<dbReference type="InParanoid" id="G7E952"/>
<dbReference type="Pfam" id="PF00883">
    <property type="entry name" value="Peptidase_M17"/>
    <property type="match status" value="1"/>
</dbReference>
<dbReference type="SUPFAM" id="SSF53187">
    <property type="entry name" value="Zn-dependent exopeptidases"/>
    <property type="match status" value="1"/>
</dbReference>
<dbReference type="Gene3D" id="3.40.630.10">
    <property type="entry name" value="Zn peptidases"/>
    <property type="match status" value="1"/>
</dbReference>
<dbReference type="RefSeq" id="XP_014568392.1">
    <property type="nucleotide sequence ID" value="XM_014712906.1"/>
</dbReference>
<protein>
    <recommendedName>
        <fullName evidence="5">Cytosol aminopeptidase domain-containing protein</fullName>
    </recommendedName>
</protein>
<dbReference type="MEROPS" id="M17.009"/>
<accession>G7E952</accession>
<keyword evidence="3" id="KW-0645">Protease</keyword>
<keyword evidence="2" id="KW-0031">Aminopeptidase</keyword>
<comment type="similarity">
    <text evidence="1">Belongs to the peptidase M17 family.</text>
</comment>